<accession>A0AA41YTF9</accession>
<dbReference type="RefSeq" id="WP_282582870.1">
    <property type="nucleotide sequence ID" value="NZ_JAMOIM010000001.1"/>
</dbReference>
<dbReference type="Proteomes" id="UP001165667">
    <property type="component" value="Unassembled WGS sequence"/>
</dbReference>
<name>A0AA41YTF9_9HYPH</name>
<sequence>MEFEKGTIVQLKSGGPAMIVTGQTGDRVECLWYGDVADDVKTGTVPSFCLVEAEIEEVDDR</sequence>
<evidence type="ECO:0000313" key="1">
    <source>
        <dbReference type="EMBL" id="MCW6506508.1"/>
    </source>
</evidence>
<proteinExistence type="predicted"/>
<organism evidence="1 2">
    <name type="scientific">Lichenifustis flavocetrariae</name>
    <dbReference type="NCBI Taxonomy" id="2949735"/>
    <lineage>
        <taxon>Bacteria</taxon>
        <taxon>Pseudomonadati</taxon>
        <taxon>Pseudomonadota</taxon>
        <taxon>Alphaproteobacteria</taxon>
        <taxon>Hyphomicrobiales</taxon>
        <taxon>Lichenihabitantaceae</taxon>
        <taxon>Lichenifustis</taxon>
    </lineage>
</organism>
<dbReference type="InterPro" id="IPR019226">
    <property type="entry name" value="DUF2158"/>
</dbReference>
<dbReference type="AlphaFoldDB" id="A0AA41YTF9"/>
<reference evidence="1" key="1">
    <citation type="submission" date="2022-05" db="EMBL/GenBank/DDBJ databases">
        <authorList>
            <person name="Pankratov T."/>
        </authorList>
    </citation>
    <scope>NUCLEOTIDE SEQUENCE</scope>
    <source>
        <strain evidence="1">BP6-180914</strain>
    </source>
</reference>
<dbReference type="EMBL" id="JAMOIM010000001">
    <property type="protein sequence ID" value="MCW6506508.1"/>
    <property type="molecule type" value="Genomic_DNA"/>
</dbReference>
<comment type="caution">
    <text evidence="1">The sequence shown here is derived from an EMBL/GenBank/DDBJ whole genome shotgun (WGS) entry which is preliminary data.</text>
</comment>
<dbReference type="Pfam" id="PF09926">
    <property type="entry name" value="DUF2158"/>
    <property type="match status" value="1"/>
</dbReference>
<protein>
    <submittedName>
        <fullName evidence="1">DUF2158 domain-containing protein</fullName>
    </submittedName>
</protein>
<evidence type="ECO:0000313" key="2">
    <source>
        <dbReference type="Proteomes" id="UP001165667"/>
    </source>
</evidence>
<keyword evidence="2" id="KW-1185">Reference proteome</keyword>
<gene>
    <name evidence="1" type="ORF">M8523_00550</name>
</gene>